<organism evidence="4 5">
    <name type="scientific">Allofranklinella schreckenbergeri</name>
    <dbReference type="NCBI Taxonomy" id="1076744"/>
    <lineage>
        <taxon>Bacteria</taxon>
        <taxon>Pseudomonadati</taxon>
        <taxon>Pseudomonadota</taxon>
        <taxon>Betaproteobacteria</taxon>
        <taxon>Burkholderiales</taxon>
        <taxon>Comamonadaceae</taxon>
        <taxon>Allofranklinella</taxon>
    </lineage>
</organism>
<gene>
    <name evidence="4" type="ORF">EBQ26_00140</name>
</gene>
<dbReference type="Pfam" id="PF12706">
    <property type="entry name" value="Lactamase_B_2"/>
    <property type="match status" value="1"/>
</dbReference>
<dbReference type="PANTHER" id="PTHR46018:SF2">
    <property type="entry name" value="ZINC PHOSPHODIESTERASE ELAC PROTEIN 1"/>
    <property type="match status" value="1"/>
</dbReference>
<feature type="signal peptide" evidence="2">
    <location>
        <begin position="1"/>
        <end position="26"/>
    </location>
</feature>
<accession>A0A3M6QFP1</accession>
<dbReference type="AlphaFoldDB" id="A0A3M6QFP1"/>
<dbReference type="RefSeq" id="WP_122237010.1">
    <property type="nucleotide sequence ID" value="NZ_RDQM01000001.1"/>
</dbReference>
<dbReference type="GO" id="GO:0042781">
    <property type="term" value="F:3'-tRNA processing endoribonuclease activity"/>
    <property type="evidence" value="ECO:0007669"/>
    <property type="project" value="TreeGrafter"/>
</dbReference>
<evidence type="ECO:0000256" key="2">
    <source>
        <dbReference type="SAM" id="SignalP"/>
    </source>
</evidence>
<sequence>MSLRLPPFLSFCAPVAACLGVCLTLAAPAAADGAPQATARAPEQTATEAACTCRNARLDVVVLGSGGPELSDQRASTGYLVREDGKARFIIDFGAGASLNFERAGGRIEDLHALLFTHFHVDHSNDLPALVKAAFFTNRRADLPLYGPTGSATIPTTPLFVERQFGDKGVYPYLSDFLTGEAGFALKPVAVDASHAQPKLFSTQVAGFTLKAIAVEHGPMPSLGWRVEKDGCAVVVSGDTSNAGKTLDVLAQGADVFIAHNAVPEHSHDEVALHLHMTPGEIGRIAQHTGSRSLVLSHFMRRTDGAHAETAAAIRQHYRGPLAFAQDCEVYSLQSGQRIDSCAGPRRAQRQGQKD</sequence>
<name>A0A3M6QFP1_9BURK</name>
<proteinExistence type="predicted"/>
<reference evidence="4 5" key="1">
    <citation type="submission" date="2018-10" db="EMBL/GenBank/DDBJ databases">
        <title>Comamonadaceae CDC group NO-1 genome sequencing and assembly.</title>
        <authorList>
            <person name="Bernier A.-M."/>
            <person name="Bernard K."/>
        </authorList>
    </citation>
    <scope>NUCLEOTIDE SEQUENCE [LARGE SCALE GENOMIC DNA]</scope>
    <source>
        <strain evidence="4 5">NML970147</strain>
    </source>
</reference>
<dbReference type="InterPro" id="IPR044094">
    <property type="entry name" value="AtsA-like_MBL-fold"/>
</dbReference>
<dbReference type="Gene3D" id="3.60.15.10">
    <property type="entry name" value="Ribonuclease Z/Hydroxyacylglutathione hydrolase-like"/>
    <property type="match status" value="1"/>
</dbReference>
<dbReference type="InterPro" id="IPR001279">
    <property type="entry name" value="Metallo-B-lactamas"/>
</dbReference>
<feature type="domain" description="Metallo-beta-lactamase" evidence="3">
    <location>
        <begin position="75"/>
        <end position="288"/>
    </location>
</feature>
<dbReference type="PANTHER" id="PTHR46018">
    <property type="entry name" value="ZINC PHOSPHODIESTERASE ELAC PROTEIN 1"/>
    <property type="match status" value="1"/>
</dbReference>
<feature type="chain" id="PRO_5018265218" evidence="2">
    <location>
        <begin position="27"/>
        <end position="355"/>
    </location>
</feature>
<comment type="caution">
    <text evidence="4">The sequence shown here is derived from an EMBL/GenBank/DDBJ whole genome shotgun (WGS) entry which is preliminary data.</text>
</comment>
<dbReference type="EMBL" id="RDQM01000001">
    <property type="protein sequence ID" value="RMX01239.1"/>
    <property type="molecule type" value="Genomic_DNA"/>
</dbReference>
<evidence type="ECO:0000256" key="1">
    <source>
        <dbReference type="ARBA" id="ARBA00022801"/>
    </source>
</evidence>
<dbReference type="SUPFAM" id="SSF56281">
    <property type="entry name" value="Metallo-hydrolase/oxidoreductase"/>
    <property type="match status" value="1"/>
</dbReference>
<dbReference type="Proteomes" id="UP000267521">
    <property type="component" value="Unassembled WGS sequence"/>
</dbReference>
<protein>
    <submittedName>
        <fullName evidence="4">MBL fold metallo-hydrolase</fullName>
    </submittedName>
</protein>
<dbReference type="InterPro" id="IPR036866">
    <property type="entry name" value="RibonucZ/Hydroxyglut_hydro"/>
</dbReference>
<keyword evidence="1 4" id="KW-0378">Hydrolase</keyword>
<dbReference type="CDD" id="cd07719">
    <property type="entry name" value="arylsulfatase_AtsA-like_MBL-fold"/>
    <property type="match status" value="1"/>
</dbReference>
<keyword evidence="2" id="KW-0732">Signal</keyword>
<dbReference type="SMART" id="SM00849">
    <property type="entry name" value="Lactamase_B"/>
    <property type="match status" value="1"/>
</dbReference>
<evidence type="ECO:0000259" key="3">
    <source>
        <dbReference type="SMART" id="SM00849"/>
    </source>
</evidence>
<evidence type="ECO:0000313" key="5">
    <source>
        <dbReference type="Proteomes" id="UP000267521"/>
    </source>
</evidence>
<evidence type="ECO:0000313" key="4">
    <source>
        <dbReference type="EMBL" id="RMX01239.1"/>
    </source>
</evidence>